<proteinExistence type="predicted"/>
<feature type="compositionally biased region" description="Polar residues" evidence="2">
    <location>
        <begin position="153"/>
        <end position="174"/>
    </location>
</feature>
<gene>
    <name evidence="3" type="ORF">BGZ80_004181</name>
</gene>
<reference evidence="3" key="1">
    <citation type="journal article" date="2020" name="Fungal Divers.">
        <title>Resolving the Mortierellaceae phylogeny through synthesis of multi-gene phylogenetics and phylogenomics.</title>
        <authorList>
            <person name="Vandepol N."/>
            <person name="Liber J."/>
            <person name="Desiro A."/>
            <person name="Na H."/>
            <person name="Kennedy M."/>
            <person name="Barry K."/>
            <person name="Grigoriev I.V."/>
            <person name="Miller A.N."/>
            <person name="O'Donnell K."/>
            <person name="Stajich J.E."/>
            <person name="Bonito G."/>
        </authorList>
    </citation>
    <scope>NUCLEOTIDE SEQUENCE</scope>
    <source>
        <strain evidence="3">NRRL 2769</strain>
    </source>
</reference>
<feature type="compositionally biased region" description="Polar residues" evidence="2">
    <location>
        <begin position="118"/>
        <end position="132"/>
    </location>
</feature>
<keyword evidence="4" id="KW-1185">Reference proteome</keyword>
<dbReference type="EMBL" id="JAAAID010000216">
    <property type="protein sequence ID" value="KAG0020443.1"/>
    <property type="molecule type" value="Genomic_DNA"/>
</dbReference>
<keyword evidence="1" id="KW-0175">Coiled coil</keyword>
<protein>
    <submittedName>
        <fullName evidence="3">Uncharacterized protein</fullName>
    </submittedName>
</protein>
<evidence type="ECO:0000256" key="2">
    <source>
        <dbReference type="SAM" id="MobiDB-lite"/>
    </source>
</evidence>
<feature type="region of interest" description="Disordered" evidence="2">
    <location>
        <begin position="19"/>
        <end position="59"/>
    </location>
</feature>
<feature type="compositionally biased region" description="Low complexity" evidence="2">
    <location>
        <begin position="138"/>
        <end position="149"/>
    </location>
</feature>
<organism evidence="3 4">
    <name type="scientific">Entomortierella chlamydospora</name>
    <dbReference type="NCBI Taxonomy" id="101097"/>
    <lineage>
        <taxon>Eukaryota</taxon>
        <taxon>Fungi</taxon>
        <taxon>Fungi incertae sedis</taxon>
        <taxon>Mucoromycota</taxon>
        <taxon>Mortierellomycotina</taxon>
        <taxon>Mortierellomycetes</taxon>
        <taxon>Mortierellales</taxon>
        <taxon>Mortierellaceae</taxon>
        <taxon>Entomortierella</taxon>
    </lineage>
</organism>
<feature type="compositionally biased region" description="Polar residues" evidence="2">
    <location>
        <begin position="33"/>
        <end position="48"/>
    </location>
</feature>
<name>A0A9P6N1I7_9FUNG</name>
<feature type="region of interest" description="Disordered" evidence="2">
    <location>
        <begin position="118"/>
        <end position="174"/>
    </location>
</feature>
<sequence length="419" mass="45961">MKSRFSRLWDRCRQVVPSVSLDDSSWGGGNRTPRATSPETLASPSTQPDRPCSPLSKATVASPADVNIGYSELSLEAFDSWRNGFSASLQHRRPRRTRHTSLVVEKAQPSITLVNSLASTSAPASSESLTSEHQAEDSSSPNKSASSPPQGDSIASSDADTCHSSITSLEPNPQRHTAMLNVRWNIMEGREELEQYVAQVQKLELDRIELIGSQSRKRQERDVLESEIETLERLIREQSRGNEAGSSLGLITENCCPAASSVGVFVPNNNSPVAYSISTHTPTSSLRTITSNSGISTLSPTLSSVLPFSLSSPTIVATVTTATDLLPSPPPPPAQQQLQPKLTSSSMLICARCHQRALLLEKRTLLSQIHKEMEKIQRKINYMTSDIKHLKRTFIMPIESCLAKDRDEWTRLLSDQMAS</sequence>
<evidence type="ECO:0000256" key="1">
    <source>
        <dbReference type="SAM" id="Coils"/>
    </source>
</evidence>
<accession>A0A9P6N1I7</accession>
<dbReference type="Proteomes" id="UP000703661">
    <property type="component" value="Unassembled WGS sequence"/>
</dbReference>
<evidence type="ECO:0000313" key="4">
    <source>
        <dbReference type="Proteomes" id="UP000703661"/>
    </source>
</evidence>
<evidence type="ECO:0000313" key="3">
    <source>
        <dbReference type="EMBL" id="KAG0020443.1"/>
    </source>
</evidence>
<dbReference type="AlphaFoldDB" id="A0A9P6N1I7"/>
<feature type="coiled-coil region" evidence="1">
    <location>
        <begin position="186"/>
        <end position="241"/>
    </location>
</feature>
<comment type="caution">
    <text evidence="3">The sequence shown here is derived from an EMBL/GenBank/DDBJ whole genome shotgun (WGS) entry which is preliminary data.</text>
</comment>